<dbReference type="Gene3D" id="1.10.150.240">
    <property type="entry name" value="Putative phosphatase, domain 2"/>
    <property type="match status" value="1"/>
</dbReference>
<protein>
    <submittedName>
        <fullName evidence="1">Phosphatase</fullName>
    </submittedName>
</protein>
<dbReference type="GO" id="GO:0016787">
    <property type="term" value="F:hydrolase activity"/>
    <property type="evidence" value="ECO:0007669"/>
    <property type="project" value="InterPro"/>
</dbReference>
<dbReference type="Proteomes" id="UP000176005">
    <property type="component" value="Unassembled WGS sequence"/>
</dbReference>
<dbReference type="SFLD" id="SFLDS00003">
    <property type="entry name" value="Haloacid_Dehalogenase"/>
    <property type="match status" value="1"/>
</dbReference>
<dbReference type="PANTHER" id="PTHR42896">
    <property type="entry name" value="XYLULOSE-1,5-BISPHOSPHATE (XUBP) PHOSPHATASE"/>
    <property type="match status" value="1"/>
</dbReference>
<dbReference type="Gene3D" id="3.40.50.1000">
    <property type="entry name" value="HAD superfamily/HAD-like"/>
    <property type="match status" value="1"/>
</dbReference>
<dbReference type="RefSeq" id="WP_070015743.1">
    <property type="nucleotide sequence ID" value="NZ_LJGW01000111.1"/>
</dbReference>
<gene>
    <name evidence="1" type="ORF">AN218_06665</name>
</gene>
<sequence length="239" mass="26099">MSAPGAASGLEAVVFDVDGTLVDSERDGHRVAFNTAFEEAGLPDRWDVTTYGELIRVPGGERRLALWFESNGRPPEESRGLAARLHRRKTAIMRGLIAEGRLQPRPGVRRLLDELTAHGIPLHVATTGTRAWVEPLLTGLFGDRFETVVTGTEVRDLKPDPAVYEQVLRLTGCRPGQAVAVEDSGNGVRAAVAAGMPCVAVRNPYTREDDLSGAALVTDGFHDPALADWFRRRRAARRR</sequence>
<dbReference type="InterPro" id="IPR044999">
    <property type="entry name" value="CbbY-like"/>
</dbReference>
<accession>A0A1E7L9Q0</accession>
<dbReference type="SUPFAM" id="SSF56784">
    <property type="entry name" value="HAD-like"/>
    <property type="match status" value="1"/>
</dbReference>
<dbReference type="PRINTS" id="PR00413">
    <property type="entry name" value="HADHALOGNASE"/>
</dbReference>
<dbReference type="Pfam" id="PF00702">
    <property type="entry name" value="Hydrolase"/>
    <property type="match status" value="1"/>
</dbReference>
<name>A0A1E7L9Q0_9ACTN</name>
<dbReference type="SFLD" id="SFLDG01129">
    <property type="entry name" value="C1.5:_HAD__Beta-PGM__Phosphata"/>
    <property type="match status" value="1"/>
</dbReference>
<evidence type="ECO:0000313" key="2">
    <source>
        <dbReference type="Proteomes" id="UP000176005"/>
    </source>
</evidence>
<organism evidence="1 2">
    <name type="scientific">Streptomyces nanshensis</name>
    <dbReference type="NCBI Taxonomy" id="518642"/>
    <lineage>
        <taxon>Bacteria</taxon>
        <taxon>Bacillati</taxon>
        <taxon>Actinomycetota</taxon>
        <taxon>Actinomycetes</taxon>
        <taxon>Kitasatosporales</taxon>
        <taxon>Streptomycetaceae</taxon>
        <taxon>Streptomyces</taxon>
    </lineage>
</organism>
<comment type="caution">
    <text evidence="1">The sequence shown here is derived from an EMBL/GenBank/DDBJ whole genome shotgun (WGS) entry which is preliminary data.</text>
</comment>
<dbReference type="AlphaFoldDB" id="A0A1E7L9Q0"/>
<dbReference type="EMBL" id="LJGW01000111">
    <property type="protein sequence ID" value="OEV12870.1"/>
    <property type="molecule type" value="Genomic_DNA"/>
</dbReference>
<keyword evidence="2" id="KW-1185">Reference proteome</keyword>
<evidence type="ECO:0000313" key="1">
    <source>
        <dbReference type="EMBL" id="OEV12870.1"/>
    </source>
</evidence>
<dbReference type="PANTHER" id="PTHR42896:SF2">
    <property type="entry name" value="CBBY-LIKE PROTEIN"/>
    <property type="match status" value="1"/>
</dbReference>
<dbReference type="NCBIfam" id="TIGR01509">
    <property type="entry name" value="HAD-SF-IA-v3"/>
    <property type="match status" value="1"/>
</dbReference>
<reference evidence="1 2" key="1">
    <citation type="journal article" date="2016" name="Front. Microbiol.">
        <title>Comparative Genomics Analysis of Streptomyces Species Reveals Their Adaptation to the Marine Environment and Their Diversity at the Genomic Level.</title>
        <authorList>
            <person name="Tian X."/>
            <person name="Zhang Z."/>
            <person name="Yang T."/>
            <person name="Chen M."/>
            <person name="Li J."/>
            <person name="Chen F."/>
            <person name="Yang J."/>
            <person name="Li W."/>
            <person name="Zhang B."/>
            <person name="Zhang Z."/>
            <person name="Wu J."/>
            <person name="Zhang C."/>
            <person name="Long L."/>
            <person name="Xiao J."/>
        </authorList>
    </citation>
    <scope>NUCLEOTIDE SEQUENCE [LARGE SCALE GENOMIC DNA]</scope>
    <source>
        <strain evidence="1 2">SCSIO 10429</strain>
    </source>
</reference>
<dbReference type="InterPro" id="IPR006439">
    <property type="entry name" value="HAD-SF_hydro_IA"/>
</dbReference>
<dbReference type="InterPro" id="IPR023214">
    <property type="entry name" value="HAD_sf"/>
</dbReference>
<dbReference type="InterPro" id="IPR036412">
    <property type="entry name" value="HAD-like_sf"/>
</dbReference>
<dbReference type="InterPro" id="IPR023198">
    <property type="entry name" value="PGP-like_dom2"/>
</dbReference>
<proteinExistence type="predicted"/>